<keyword evidence="2" id="KW-0615">Plasmid copy control</keyword>
<evidence type="ECO:0000256" key="3">
    <source>
        <dbReference type="ARBA" id="ARBA00023015"/>
    </source>
</evidence>
<dbReference type="NCBIfam" id="NF010256">
    <property type="entry name" value="PRK13702.1"/>
    <property type="match status" value="1"/>
</dbReference>
<proteinExistence type="predicted"/>
<evidence type="ECO:0000256" key="6">
    <source>
        <dbReference type="ARBA" id="ARBA00031853"/>
    </source>
</evidence>
<evidence type="ECO:0000313" key="9">
    <source>
        <dbReference type="Proteomes" id="UP000004710"/>
    </source>
</evidence>
<evidence type="ECO:0000256" key="1">
    <source>
        <dbReference type="ARBA" id="ARBA00022491"/>
    </source>
</evidence>
<dbReference type="GO" id="GO:0006276">
    <property type="term" value="P:plasmid maintenance"/>
    <property type="evidence" value="ECO:0007669"/>
    <property type="project" value="UniProtKB-KW"/>
</dbReference>
<gene>
    <name evidence="8" type="ORF">ECIG_04769</name>
</gene>
<evidence type="ECO:0000256" key="2">
    <source>
        <dbReference type="ARBA" id="ARBA00022689"/>
    </source>
</evidence>
<evidence type="ECO:0000256" key="4">
    <source>
        <dbReference type="ARBA" id="ARBA00023125"/>
    </source>
</evidence>
<reference evidence="8 9" key="1">
    <citation type="submission" date="2010-01" db="EMBL/GenBank/DDBJ databases">
        <title>The Genome Sequence of Escherichia coli M605.</title>
        <authorList>
            <consortium name="The Broad Institute Genome Sequencing Platform"/>
            <consortium name="The Broad Institute Genome Sequencing Center for Infectious Disease"/>
            <person name="Feldgarden M."/>
            <person name="Gordon D.M."/>
            <person name="Johnson J.R."/>
            <person name="Johnston B.D."/>
            <person name="Young S."/>
            <person name="Zeng Q."/>
            <person name="Koehrsen M."/>
            <person name="Alvarado L."/>
            <person name="Berlin A.M."/>
            <person name="Borenstein D."/>
            <person name="Chapman S.B."/>
            <person name="Chen Z."/>
            <person name="Engels R."/>
            <person name="Freedman E."/>
            <person name="Gellesch M."/>
            <person name="Goldberg J."/>
            <person name="Griggs A."/>
            <person name="Gujja S."/>
            <person name="Heilman E.R."/>
            <person name="Heiman D.I."/>
            <person name="Hepburn T.A."/>
            <person name="Howarth C."/>
            <person name="Jen D."/>
            <person name="Larson L."/>
            <person name="Lewis B."/>
            <person name="Mehta T."/>
            <person name="Park D."/>
            <person name="Pearson M."/>
            <person name="Richards J."/>
            <person name="Roberts A."/>
            <person name="Saif S."/>
            <person name="Shea T.D."/>
            <person name="Shenoy N."/>
            <person name="Sisk P."/>
            <person name="Stolte C."/>
            <person name="Sykes S.N."/>
            <person name="Walk T."/>
            <person name="White J."/>
            <person name="Yandava C."/>
            <person name="Haas B."/>
            <person name="Henn M.R."/>
            <person name="Nusbaum C."/>
            <person name="Birren B."/>
        </authorList>
    </citation>
    <scope>NUCLEOTIDE SEQUENCE [LARGE SCALE GENOMIC DNA]</scope>
    <source>
        <strain evidence="8 9">M605</strain>
    </source>
</reference>
<dbReference type="Proteomes" id="UP000004710">
    <property type="component" value="Unassembled WGS sequence"/>
</dbReference>
<dbReference type="HOGENOM" id="CLU_180887_0_0_6"/>
<evidence type="ECO:0000313" key="8">
    <source>
        <dbReference type="EMBL" id="EGI16375.1"/>
    </source>
</evidence>
<keyword evidence="3" id="KW-0805">Transcription regulation</keyword>
<dbReference type="InterPro" id="IPR019661">
    <property type="entry name" value="RepA2"/>
</dbReference>
<keyword evidence="4" id="KW-0238">DNA-binding</keyword>
<dbReference type="Pfam" id="PF10723">
    <property type="entry name" value="RepB-RCR_reg"/>
    <property type="match status" value="1"/>
</dbReference>
<dbReference type="GO" id="GO:0003677">
    <property type="term" value="F:DNA binding"/>
    <property type="evidence" value="ECO:0007669"/>
    <property type="project" value="UniProtKB-KW"/>
</dbReference>
<feature type="compositionally biased region" description="Polar residues" evidence="7">
    <location>
        <begin position="1"/>
        <end position="13"/>
    </location>
</feature>
<sequence length="86" mass="9615">MSQTENVVASSGTKKAYRKGNPLTLVERHQTFQARKRATHKELREFIPAALNEQLQEMCEAIGGTQAEMLAGTDKAKMCFQLTEIC</sequence>
<protein>
    <recommendedName>
        <fullName evidence="6">Protein CopB</fullName>
    </recommendedName>
</protein>
<accession>F4SYC8</accession>
<keyword evidence="5" id="KW-0804">Transcription</keyword>
<keyword evidence="1" id="KW-0678">Repressor</keyword>
<dbReference type="AlphaFoldDB" id="F4SYC8"/>
<feature type="region of interest" description="Disordered" evidence="7">
    <location>
        <begin position="1"/>
        <end position="20"/>
    </location>
</feature>
<dbReference type="EMBL" id="GL883905">
    <property type="protein sequence ID" value="EGI16375.1"/>
    <property type="molecule type" value="Genomic_DNA"/>
</dbReference>
<organism evidence="8 9">
    <name type="scientific">Escherichia coli M605</name>
    <dbReference type="NCBI Taxonomy" id="656417"/>
    <lineage>
        <taxon>Bacteria</taxon>
        <taxon>Pseudomonadati</taxon>
        <taxon>Pseudomonadota</taxon>
        <taxon>Gammaproteobacteria</taxon>
        <taxon>Enterobacterales</taxon>
        <taxon>Enterobacteriaceae</taxon>
        <taxon>Escherichia</taxon>
    </lineage>
</organism>
<dbReference type="RefSeq" id="WP_000083851.1">
    <property type="nucleotide sequence ID" value="NZ_GL883905.1"/>
</dbReference>
<evidence type="ECO:0000256" key="5">
    <source>
        <dbReference type="ARBA" id="ARBA00023163"/>
    </source>
</evidence>
<evidence type="ECO:0000256" key="7">
    <source>
        <dbReference type="SAM" id="MobiDB-lite"/>
    </source>
</evidence>
<name>F4SYC8_ECOLX</name>